<protein>
    <submittedName>
        <fullName evidence="1">Uncharacterized protein</fullName>
    </submittedName>
</protein>
<name>A0A6A6H3S9_VIRVR</name>
<proteinExistence type="predicted"/>
<evidence type="ECO:0000313" key="2">
    <source>
        <dbReference type="Proteomes" id="UP000800092"/>
    </source>
</evidence>
<keyword evidence="2" id="KW-1185">Reference proteome</keyword>
<accession>A0A6A6H3S9</accession>
<dbReference type="EMBL" id="ML991818">
    <property type="protein sequence ID" value="KAF2232193.1"/>
    <property type="molecule type" value="Genomic_DNA"/>
</dbReference>
<organism evidence="1 2">
    <name type="scientific">Viridothelium virens</name>
    <name type="common">Speckled blister lichen</name>
    <name type="synonym">Trypethelium virens</name>
    <dbReference type="NCBI Taxonomy" id="1048519"/>
    <lineage>
        <taxon>Eukaryota</taxon>
        <taxon>Fungi</taxon>
        <taxon>Dikarya</taxon>
        <taxon>Ascomycota</taxon>
        <taxon>Pezizomycotina</taxon>
        <taxon>Dothideomycetes</taxon>
        <taxon>Dothideomycetes incertae sedis</taxon>
        <taxon>Trypetheliales</taxon>
        <taxon>Trypetheliaceae</taxon>
        <taxon>Viridothelium</taxon>
    </lineage>
</organism>
<evidence type="ECO:0000313" key="1">
    <source>
        <dbReference type="EMBL" id="KAF2232193.1"/>
    </source>
</evidence>
<reference evidence="1" key="1">
    <citation type="journal article" date="2020" name="Stud. Mycol.">
        <title>101 Dothideomycetes genomes: a test case for predicting lifestyles and emergence of pathogens.</title>
        <authorList>
            <person name="Haridas S."/>
            <person name="Albert R."/>
            <person name="Binder M."/>
            <person name="Bloem J."/>
            <person name="Labutti K."/>
            <person name="Salamov A."/>
            <person name="Andreopoulos B."/>
            <person name="Baker S."/>
            <person name="Barry K."/>
            <person name="Bills G."/>
            <person name="Bluhm B."/>
            <person name="Cannon C."/>
            <person name="Castanera R."/>
            <person name="Culley D."/>
            <person name="Daum C."/>
            <person name="Ezra D."/>
            <person name="Gonzalez J."/>
            <person name="Henrissat B."/>
            <person name="Kuo A."/>
            <person name="Liang C."/>
            <person name="Lipzen A."/>
            <person name="Lutzoni F."/>
            <person name="Magnuson J."/>
            <person name="Mondo S."/>
            <person name="Nolan M."/>
            <person name="Ohm R."/>
            <person name="Pangilinan J."/>
            <person name="Park H.-J."/>
            <person name="Ramirez L."/>
            <person name="Alfaro M."/>
            <person name="Sun H."/>
            <person name="Tritt A."/>
            <person name="Yoshinaga Y."/>
            <person name="Zwiers L.-H."/>
            <person name="Turgeon B."/>
            <person name="Goodwin S."/>
            <person name="Spatafora J."/>
            <person name="Crous P."/>
            <person name="Grigoriev I."/>
        </authorList>
    </citation>
    <scope>NUCLEOTIDE SEQUENCE</scope>
    <source>
        <strain evidence="1">Tuck. ex Michener</strain>
    </source>
</reference>
<dbReference type="AlphaFoldDB" id="A0A6A6H3S9"/>
<sequence>MGLENIDQVPSLRRQALHLWAFRKQPSETAPCSGFCSTVGVQMQQCCMALGFSLCRSCHPLPRSKPTSAHTMYEGAGTCEDSTADLRGHHQLTPFVRNEIFLNFVFYLVSYVP</sequence>
<dbReference type="Proteomes" id="UP000800092">
    <property type="component" value="Unassembled WGS sequence"/>
</dbReference>
<gene>
    <name evidence="1" type="ORF">EV356DRAFT_258519</name>
</gene>